<dbReference type="Proteomes" id="UP000887226">
    <property type="component" value="Unassembled WGS sequence"/>
</dbReference>
<keyword evidence="3" id="KW-1185">Reference proteome</keyword>
<comment type="caution">
    <text evidence="2">The sequence shown here is derived from an EMBL/GenBank/DDBJ whole genome shotgun (WGS) entry which is preliminary data.</text>
</comment>
<evidence type="ECO:0000313" key="3">
    <source>
        <dbReference type="Proteomes" id="UP000887226"/>
    </source>
</evidence>
<dbReference type="OrthoDB" id="5409477at2759"/>
<dbReference type="AlphaFoldDB" id="A0A9P8CHW1"/>
<reference evidence="2" key="1">
    <citation type="journal article" date="2021" name="IMA Fungus">
        <title>Genomic characterization of three marine fungi, including Emericellopsis atlantica sp. nov. with signatures of a generalist lifestyle and marine biomass degradation.</title>
        <authorList>
            <person name="Hagestad O.C."/>
            <person name="Hou L."/>
            <person name="Andersen J.H."/>
            <person name="Hansen E.H."/>
            <person name="Altermark B."/>
            <person name="Li C."/>
            <person name="Kuhnert E."/>
            <person name="Cox R.J."/>
            <person name="Crous P.W."/>
            <person name="Spatafora J.W."/>
            <person name="Lail K."/>
            <person name="Amirebrahimi M."/>
            <person name="Lipzen A."/>
            <person name="Pangilinan J."/>
            <person name="Andreopoulos W."/>
            <person name="Hayes R.D."/>
            <person name="Ng V."/>
            <person name="Grigoriev I.V."/>
            <person name="Jackson S.A."/>
            <person name="Sutton T.D.S."/>
            <person name="Dobson A.D.W."/>
            <person name="Rama T."/>
        </authorList>
    </citation>
    <scope>NUCLEOTIDE SEQUENCE</scope>
    <source>
        <strain evidence="2">TRa3180A</strain>
    </source>
</reference>
<accession>A0A9P8CHW1</accession>
<name>A0A9P8CHW1_9HELO</name>
<proteinExistence type="predicted"/>
<gene>
    <name evidence="2" type="ORF">BJ878DRAFT_153506</name>
</gene>
<evidence type="ECO:0000313" key="2">
    <source>
        <dbReference type="EMBL" id="KAG9247678.1"/>
    </source>
</evidence>
<sequence>MNNDTDPDCAICSRPAAVNCECEANALDRAINQAEQKMMASVFNDIRSWVRAHAQDYILSFFSTLSTRRRHQHAQQIQAINAHAYTHYRLHPHPNELIAADAELKRGIDEDWKTAVQLYPEVLEYYYGLVDLSLPEDSEVGVRDPPLSALAGDGLGKSRRRRSTGRVGTTTVEMGGGRRRRPEVAFAAMPGYGYVFTDV</sequence>
<feature type="region of interest" description="Disordered" evidence="1">
    <location>
        <begin position="145"/>
        <end position="178"/>
    </location>
</feature>
<organism evidence="2 3">
    <name type="scientific">Calycina marina</name>
    <dbReference type="NCBI Taxonomy" id="1763456"/>
    <lineage>
        <taxon>Eukaryota</taxon>
        <taxon>Fungi</taxon>
        <taxon>Dikarya</taxon>
        <taxon>Ascomycota</taxon>
        <taxon>Pezizomycotina</taxon>
        <taxon>Leotiomycetes</taxon>
        <taxon>Helotiales</taxon>
        <taxon>Pezizellaceae</taxon>
        <taxon>Calycina</taxon>
    </lineage>
</organism>
<protein>
    <submittedName>
        <fullName evidence="2">Uncharacterized protein</fullName>
    </submittedName>
</protein>
<dbReference type="EMBL" id="MU253766">
    <property type="protein sequence ID" value="KAG9247678.1"/>
    <property type="molecule type" value="Genomic_DNA"/>
</dbReference>
<evidence type="ECO:0000256" key="1">
    <source>
        <dbReference type="SAM" id="MobiDB-lite"/>
    </source>
</evidence>